<dbReference type="Proteomes" id="UP000557717">
    <property type="component" value="Unassembled WGS sequence"/>
</dbReference>
<name>A0A840UZR1_9BACT</name>
<dbReference type="EMBL" id="JACHFD010000003">
    <property type="protein sequence ID" value="MBB5350483.1"/>
    <property type="molecule type" value="Genomic_DNA"/>
</dbReference>
<protein>
    <submittedName>
        <fullName evidence="1">Uncharacterized protein</fullName>
    </submittedName>
</protein>
<evidence type="ECO:0000313" key="2">
    <source>
        <dbReference type="Proteomes" id="UP000557717"/>
    </source>
</evidence>
<evidence type="ECO:0000313" key="1">
    <source>
        <dbReference type="EMBL" id="MBB5350483.1"/>
    </source>
</evidence>
<dbReference type="AlphaFoldDB" id="A0A840UZR1"/>
<sequence>MDVVFDFRAGVSLAGSWHLVMGSCDALPGPPML</sequence>
<keyword evidence="2" id="KW-1185">Reference proteome</keyword>
<reference evidence="1 2" key="1">
    <citation type="submission" date="2020-08" db="EMBL/GenBank/DDBJ databases">
        <title>Genomic Encyclopedia of Type Strains, Phase IV (KMG-IV): sequencing the most valuable type-strain genomes for metagenomic binning, comparative biology and taxonomic classification.</title>
        <authorList>
            <person name="Goeker M."/>
        </authorList>
    </citation>
    <scope>NUCLEOTIDE SEQUENCE [LARGE SCALE GENOMIC DNA]</scope>
    <source>
        <strain evidence="1 2">YC6886</strain>
    </source>
</reference>
<gene>
    <name evidence="1" type="ORF">HNR46_000711</name>
</gene>
<comment type="caution">
    <text evidence="1">The sequence shown here is derived from an EMBL/GenBank/DDBJ whole genome shotgun (WGS) entry which is preliminary data.</text>
</comment>
<organism evidence="1 2">
    <name type="scientific">Haloferula luteola</name>
    <dbReference type="NCBI Taxonomy" id="595692"/>
    <lineage>
        <taxon>Bacteria</taxon>
        <taxon>Pseudomonadati</taxon>
        <taxon>Verrucomicrobiota</taxon>
        <taxon>Verrucomicrobiia</taxon>
        <taxon>Verrucomicrobiales</taxon>
        <taxon>Verrucomicrobiaceae</taxon>
        <taxon>Haloferula</taxon>
    </lineage>
</organism>
<accession>A0A840UZR1</accession>
<proteinExistence type="predicted"/>